<comment type="caution">
    <text evidence="2">The sequence shown here is derived from an EMBL/GenBank/DDBJ whole genome shotgun (WGS) entry which is preliminary data.</text>
</comment>
<feature type="region of interest" description="Disordered" evidence="1">
    <location>
        <begin position="347"/>
        <end position="404"/>
    </location>
</feature>
<proteinExistence type="predicted"/>
<feature type="compositionally biased region" description="Basic residues" evidence="1">
    <location>
        <begin position="393"/>
        <end position="404"/>
    </location>
</feature>
<evidence type="ECO:0000256" key="1">
    <source>
        <dbReference type="SAM" id="MobiDB-lite"/>
    </source>
</evidence>
<accession>A0A8H6LUX7</accession>
<protein>
    <submittedName>
        <fullName evidence="2">Uncharacterized protein</fullName>
    </submittedName>
</protein>
<gene>
    <name evidence="2" type="ORF">DFP72DRAFT_941933</name>
</gene>
<reference evidence="2 3" key="1">
    <citation type="submission" date="2020-07" db="EMBL/GenBank/DDBJ databases">
        <title>Comparative genomics of pyrophilous fungi reveals a link between fire events and developmental genes.</title>
        <authorList>
            <consortium name="DOE Joint Genome Institute"/>
            <person name="Steindorff A.S."/>
            <person name="Carver A."/>
            <person name="Calhoun S."/>
            <person name="Stillman K."/>
            <person name="Liu H."/>
            <person name="Lipzen A."/>
            <person name="Pangilinan J."/>
            <person name="Labutti K."/>
            <person name="Bruns T.D."/>
            <person name="Grigoriev I.V."/>
        </authorList>
    </citation>
    <scope>NUCLEOTIDE SEQUENCE [LARGE SCALE GENOMIC DNA]</scope>
    <source>
        <strain evidence="2 3">CBS 144469</strain>
    </source>
</reference>
<name>A0A8H6LUX7_9AGAR</name>
<dbReference type="OrthoDB" id="3034725at2759"/>
<keyword evidence="3" id="KW-1185">Reference proteome</keyword>
<dbReference type="Proteomes" id="UP000521943">
    <property type="component" value="Unassembled WGS sequence"/>
</dbReference>
<organism evidence="2 3">
    <name type="scientific">Ephemerocybe angulata</name>
    <dbReference type="NCBI Taxonomy" id="980116"/>
    <lineage>
        <taxon>Eukaryota</taxon>
        <taxon>Fungi</taxon>
        <taxon>Dikarya</taxon>
        <taxon>Basidiomycota</taxon>
        <taxon>Agaricomycotina</taxon>
        <taxon>Agaricomycetes</taxon>
        <taxon>Agaricomycetidae</taxon>
        <taxon>Agaricales</taxon>
        <taxon>Agaricineae</taxon>
        <taxon>Psathyrellaceae</taxon>
        <taxon>Ephemerocybe</taxon>
    </lineage>
</organism>
<dbReference type="AlphaFoldDB" id="A0A8H6LUX7"/>
<dbReference type="EMBL" id="JACGCI010000221">
    <property type="protein sequence ID" value="KAF6741722.1"/>
    <property type="molecule type" value="Genomic_DNA"/>
</dbReference>
<sequence>MITELEDLQRLQSVTCSSKETPLIELVDRLIATPTRYILKRSNLQQSHFLVNKSLPTIRSTYSPLFVLIQIWDTETKDYAAMHPATGNYVPPGHACDKTEPGPYAQLSITLDARLDPKLHEQLSIIESWAKADSGFSTTGRGRNPWMSPVSIANNGRYVVNSPLFIGKTVFNSKDDGLVAMYKVHPWVLEGTKAEPLWLPNPNLVRILHLNDDRTLVELADSPNPLLNLGDVVKMTFKFIFTSYGQYWNMSCCPIQIIRLTQLDKSIYGSIPNPEDNGRLNLPQAGEKLADFFSAVTQIPSITTGSKISWGSLTPLTENNSEAGDPDDHSSTAESFVKKLTIALETSIKDEATTPNEGGKPRHSGGIDIAANEMQVTAGRGKKRSSSGVVSSKKTRTVKARTAL</sequence>
<evidence type="ECO:0000313" key="3">
    <source>
        <dbReference type="Proteomes" id="UP000521943"/>
    </source>
</evidence>
<evidence type="ECO:0000313" key="2">
    <source>
        <dbReference type="EMBL" id="KAF6741722.1"/>
    </source>
</evidence>